<dbReference type="PANTHER" id="PTHR36578">
    <property type="entry name" value="CHROMOSOME 15, WHOLE GENOME SHOTGUN SEQUENCE"/>
    <property type="match status" value="1"/>
</dbReference>
<evidence type="ECO:0008006" key="3">
    <source>
        <dbReference type="Google" id="ProtNLM"/>
    </source>
</evidence>
<evidence type="ECO:0000313" key="2">
    <source>
        <dbReference type="Proteomes" id="UP000308724"/>
    </source>
</evidence>
<comment type="caution">
    <text evidence="1">The sequence shown here is derived from an EMBL/GenBank/DDBJ whole genome shotgun (WGS) entry which is preliminary data.</text>
</comment>
<dbReference type="Proteomes" id="UP000308724">
    <property type="component" value="Unassembled WGS sequence"/>
</dbReference>
<gene>
    <name evidence="1" type="ORF">D6C78_07755</name>
</gene>
<dbReference type="PANTHER" id="PTHR36578:SF1">
    <property type="entry name" value="APPLE DOMAIN-CONTAINING PROTEIN"/>
    <property type="match status" value="1"/>
</dbReference>
<reference evidence="1 2" key="1">
    <citation type="submission" date="2018-10" db="EMBL/GenBank/DDBJ databases">
        <title>Fifty Aureobasidium pullulans genomes reveal a recombining polyextremotolerant generalist.</title>
        <authorList>
            <person name="Gostincar C."/>
            <person name="Turk M."/>
            <person name="Zajc J."/>
            <person name="Gunde-Cimerman N."/>
        </authorList>
    </citation>
    <scope>NUCLEOTIDE SEQUENCE [LARGE SCALE GENOMIC DNA]</scope>
    <source>
        <strain evidence="1 2">EXF-1645</strain>
    </source>
</reference>
<protein>
    <recommendedName>
        <fullName evidence="3">Apple domain-containing protein</fullName>
    </recommendedName>
</protein>
<proteinExistence type="predicted"/>
<sequence length="705" mass="73822">MARQQKQSHLSFHPIHISIIKMRFSSYALPALAANLVAALPAPQEIDLDMVLDTPDPTFSEAVGVVAQTITYDTASLIAVATAAASSVSIEISDVLSQTAVVSKRAAPATCVPQPSGATSAPTYAAGTDNAANFLANNYYSSVASAAPTPTGYNMAFVNQQASNNAIAELIQTSFGYLGFDSLDTYDVATCASRCSAKNGCVSINIYFERDPSVDPNAASCSNPASVTMIKCVYWGGPVSQDNAVNTGQTRGSFSVVIAGSNGYVTNQIKTPAGYQAGTPYGKYAINAPYDAQGYNTFMGSKIFTSTWDVASCSAYCDSQTAYNKATAPKDGTPYKVCNFFNTYVLTAYKADGTVVPQGQYCALYTEAWTSTYAVNGGQWRGQDQYLVNYSFGYSKSNSGVSPTVGDATGAKYQARQDMTYSPASLTSVFQPFCSSLLGYNIPVVSATALTTTTPIFSTTVIVTSTAAANAKRAAASSLPTPAVLTKYPASVIASACGLIATSPTVTSTTTAATSTVTAPTQTSFVTSVSIVAAAPPFPTSAVVEIAQTNGRNWWGVSDVPAVDDSSALVLEGYPSPSFADTFHLAGPGQPLTITSSQEAQNVGFTMYYDPVNAYFGPAGAEGVASLIAAVPPNDASAAQTSRLSCTVDSSSNLRCLWGNTSTYGDWWFCAGRVTLVQPGADISQVPFCISFDEKLDYLQWQGTK</sequence>
<name>A0A4T0BH60_AURPU</name>
<evidence type="ECO:0000313" key="1">
    <source>
        <dbReference type="EMBL" id="TIA33138.1"/>
    </source>
</evidence>
<dbReference type="AlphaFoldDB" id="A0A4T0BH60"/>
<organism evidence="1 2">
    <name type="scientific">Aureobasidium pullulans</name>
    <name type="common">Black yeast</name>
    <name type="synonym">Pullularia pullulans</name>
    <dbReference type="NCBI Taxonomy" id="5580"/>
    <lineage>
        <taxon>Eukaryota</taxon>
        <taxon>Fungi</taxon>
        <taxon>Dikarya</taxon>
        <taxon>Ascomycota</taxon>
        <taxon>Pezizomycotina</taxon>
        <taxon>Dothideomycetes</taxon>
        <taxon>Dothideomycetidae</taxon>
        <taxon>Dothideales</taxon>
        <taxon>Saccotheciaceae</taxon>
        <taxon>Aureobasidium</taxon>
    </lineage>
</organism>
<dbReference type="EMBL" id="QZBZ01000207">
    <property type="protein sequence ID" value="TIA33138.1"/>
    <property type="molecule type" value="Genomic_DNA"/>
</dbReference>
<accession>A0A4T0BH60</accession>